<dbReference type="Pfam" id="PF13945">
    <property type="entry name" value="NST1"/>
    <property type="match status" value="1"/>
</dbReference>
<feature type="compositionally biased region" description="Low complexity" evidence="8">
    <location>
        <begin position="32"/>
        <end position="53"/>
    </location>
</feature>
<evidence type="ECO:0000256" key="1">
    <source>
        <dbReference type="ARBA" id="ARBA00004496"/>
    </source>
</evidence>
<keyword evidence="5 7" id="KW-0346">Stress response</keyword>
<feature type="compositionally biased region" description="Basic and acidic residues" evidence="8">
    <location>
        <begin position="423"/>
        <end position="433"/>
    </location>
</feature>
<dbReference type="GO" id="GO:0005737">
    <property type="term" value="C:cytoplasm"/>
    <property type="evidence" value="ECO:0007669"/>
    <property type="project" value="UniProtKB-SubCell"/>
</dbReference>
<reference evidence="9 10" key="1">
    <citation type="journal article" date="2023" name="Proc. Natl. Acad. Sci. U.S.A.">
        <title>A global phylogenomic analysis of the shiitake genus Lentinula.</title>
        <authorList>
            <person name="Sierra-Patev S."/>
            <person name="Min B."/>
            <person name="Naranjo-Ortiz M."/>
            <person name="Looney B."/>
            <person name="Konkel Z."/>
            <person name="Slot J.C."/>
            <person name="Sakamoto Y."/>
            <person name="Steenwyk J.L."/>
            <person name="Rokas A."/>
            <person name="Carro J."/>
            <person name="Camarero S."/>
            <person name="Ferreira P."/>
            <person name="Molpeceres G."/>
            <person name="Ruiz-Duenas F.J."/>
            <person name="Serrano A."/>
            <person name="Henrissat B."/>
            <person name="Drula E."/>
            <person name="Hughes K.W."/>
            <person name="Mata J.L."/>
            <person name="Ishikawa N.K."/>
            <person name="Vargas-Isla R."/>
            <person name="Ushijima S."/>
            <person name="Smith C.A."/>
            <person name="Donoghue J."/>
            <person name="Ahrendt S."/>
            <person name="Andreopoulos W."/>
            <person name="He G."/>
            <person name="LaButti K."/>
            <person name="Lipzen A."/>
            <person name="Ng V."/>
            <person name="Riley R."/>
            <person name="Sandor L."/>
            <person name="Barry K."/>
            <person name="Martinez A.T."/>
            <person name="Xiao Y."/>
            <person name="Gibbons J.G."/>
            <person name="Terashima K."/>
            <person name="Grigoriev I.V."/>
            <person name="Hibbett D."/>
        </authorList>
    </citation>
    <scope>NUCLEOTIDE SEQUENCE [LARGE SCALE GENOMIC DNA]</scope>
    <source>
        <strain evidence="9 10">TFB7810</strain>
    </source>
</reference>
<feature type="compositionally biased region" description="Polar residues" evidence="8">
    <location>
        <begin position="1073"/>
        <end position="1087"/>
    </location>
</feature>
<evidence type="ECO:0000313" key="10">
    <source>
        <dbReference type="Proteomes" id="UP001142393"/>
    </source>
</evidence>
<name>A0A9W8NPY0_9AGAR</name>
<feature type="compositionally biased region" description="Polar residues" evidence="8">
    <location>
        <begin position="375"/>
        <end position="389"/>
    </location>
</feature>
<feature type="compositionally biased region" description="Basic and acidic residues" evidence="8">
    <location>
        <begin position="511"/>
        <end position="520"/>
    </location>
</feature>
<proteinExistence type="inferred from homology"/>
<evidence type="ECO:0000256" key="5">
    <source>
        <dbReference type="ARBA" id="ARBA00023016"/>
    </source>
</evidence>
<evidence type="ECO:0000256" key="6">
    <source>
        <dbReference type="ARBA" id="ARBA00023054"/>
    </source>
</evidence>
<feature type="compositionally biased region" description="Acidic residues" evidence="8">
    <location>
        <begin position="272"/>
        <end position="325"/>
    </location>
</feature>
<dbReference type="PANTHER" id="PTHR12239">
    <property type="entry name" value="PROTEIN CBG20215-RELATED"/>
    <property type="match status" value="1"/>
</dbReference>
<feature type="compositionally biased region" description="Pro residues" evidence="8">
    <location>
        <begin position="204"/>
        <end position="213"/>
    </location>
</feature>
<feature type="region of interest" description="Disordered" evidence="8">
    <location>
        <begin position="552"/>
        <end position="807"/>
    </location>
</feature>
<dbReference type="PANTHER" id="PTHR12239:SF41">
    <property type="entry name" value="MEMBRANE ASSOCIATED PROTEIN, PUTATIVE-RELATED"/>
    <property type="match status" value="1"/>
</dbReference>
<feature type="compositionally biased region" description="Basic and acidic residues" evidence="8">
    <location>
        <begin position="613"/>
        <end position="757"/>
    </location>
</feature>
<feature type="compositionally biased region" description="Low complexity" evidence="8">
    <location>
        <begin position="7"/>
        <end position="18"/>
    </location>
</feature>
<feature type="region of interest" description="Disordered" evidence="8">
    <location>
        <begin position="198"/>
        <end position="389"/>
    </location>
</feature>
<feature type="compositionally biased region" description="Acidic residues" evidence="8">
    <location>
        <begin position="434"/>
        <end position="468"/>
    </location>
</feature>
<feature type="compositionally biased region" description="Polar residues" evidence="8">
    <location>
        <begin position="767"/>
        <end position="787"/>
    </location>
</feature>
<feature type="compositionally biased region" description="Low complexity" evidence="8">
    <location>
        <begin position="326"/>
        <end position="337"/>
    </location>
</feature>
<feature type="compositionally biased region" description="Pro residues" evidence="8">
    <location>
        <begin position="989"/>
        <end position="1001"/>
    </location>
</feature>
<keyword evidence="6 7" id="KW-0175">Coiled coil</keyword>
<evidence type="ECO:0000256" key="7">
    <source>
        <dbReference type="RuleBase" id="RU049441"/>
    </source>
</evidence>
<feature type="compositionally biased region" description="Acidic residues" evidence="8">
    <location>
        <begin position="481"/>
        <end position="510"/>
    </location>
</feature>
<feature type="compositionally biased region" description="Polar residues" evidence="8">
    <location>
        <begin position="65"/>
        <end position="76"/>
    </location>
</feature>
<evidence type="ECO:0000256" key="4">
    <source>
        <dbReference type="ARBA" id="ARBA00022490"/>
    </source>
</evidence>
<evidence type="ECO:0000313" key="9">
    <source>
        <dbReference type="EMBL" id="KAJ3738673.1"/>
    </source>
</evidence>
<dbReference type="EMBL" id="JANVFU010000024">
    <property type="protein sequence ID" value="KAJ3738673.1"/>
    <property type="molecule type" value="Genomic_DNA"/>
</dbReference>
<feature type="compositionally biased region" description="Low complexity" evidence="8">
    <location>
        <begin position="78"/>
        <end position="89"/>
    </location>
</feature>
<feature type="compositionally biased region" description="Polar residues" evidence="8">
    <location>
        <begin position="1004"/>
        <end position="1013"/>
    </location>
</feature>
<keyword evidence="10" id="KW-1185">Reference proteome</keyword>
<feature type="compositionally biased region" description="Pro residues" evidence="8">
    <location>
        <begin position="942"/>
        <end position="955"/>
    </location>
</feature>
<sequence>MPASRNTPAPATQTTQQPSQVSIGKKPMTYNQTQQAQQQAQHQHGQPGQTGQPRSARAASKAPMNPNQKQAYTNHHPSGGNSNTSSTNSKGRPPGTSSTANGTKDAVANKSKIWSTSINEERERIKEFWLGLGEEERRNLVKIEKDMVLRKMKEQQKHSCSCAVCGRKRNAIEEELEVLYDAYYDELEQYANYQQRYVSSGGTIPPPPGPGPFPGSVELDKNGAVIGHPGHPQHVAGRNHRPNVNAKVGRGGKDNIAINGRGKQVKHPPPESEFDDADDDPNADPDADLDEDEYEEEDEDGDDYEDDEEEDEDEDPDPDPDEEDLSPNPNLPVRPGVNGVGGGRGRGALVRATAPQSGVDAGEGRGRGRGAESPLNATKNQGRNGLFNLGSSLTVTGPGNILTVADDLLDNNGQKFIEMMEQLAERRMQREEEAVGDLEDDSEDDEDEDDEDGGEDESNLGSEDDDEDLDRRRRRRRQRDVEDEGSEDEDEEDEEEEDEDEDDEEEEVMTEEQKMEEGKRMFSVFAARMFERRVWTAYREKVAQMLQSQLLRELEDEDKIKKEREAKKQDANQKKKDKKRQQKLAKEEGKARRDAEKLASENALKAQQAALEEEQRKKREEERVKREALRKAQELEKAKKDEEKRKRKDEERRKRMEVEKEREKERERKRKEAKEREAREAKEAKERAAAVALEKEKKDREERERKEKEEKERKAKEEKEKAAERERMEKERERKEKEAREKKEKEDREREAREKKVAAAAAVNPRRSISGSGPQSPRASGSGSTSPPRAALNGISKKTANAAGKPSPVILSVSAPSASTLIPAAFSAPVSIPVRTPHPPHHGQLGQTQFQQQPVVGGSQQNHLSQPRPLVAHIPSSMSSGPSTPITPLHHMHMGPPQTPMFGQPPNMGLPHQATGISPRMQHGPFSPSPFGSFAPMQQQPQQPPHSGPAGPPPGHSLAPSALPRGFTGSHPNGPSPFDPTAFNRGMPGAPPPAPIGPPPKLNTLPTSASVSSALAPGSSPIQANTPRRMSVNYPDSGLGPITRPAPIGPPAPIGSGAPIMPIAPIARPSAINSSSTSTLENANNINHAGPSHSLPSSGSGSPVRNSPRPRRSSSPKGVLGSSALAADDDEVVPVNKGRRPGNMNVGQGWGPASPSRGASVIGSGAIGGDRGPWGPPPPGVGMSIHNPHVSPIGGFGVGAPRSAGLWGPGLVQGASEWHPYQNSFMGQAQAPLHTGASNATPPPQSGN</sequence>
<accession>A0A9W8NPY0</accession>
<feature type="region of interest" description="Disordered" evidence="8">
    <location>
        <begin position="1"/>
        <end position="117"/>
    </location>
</feature>
<comment type="similarity">
    <text evidence="2 7">Belongs to the NST1 family.</text>
</comment>
<feature type="compositionally biased region" description="Low complexity" evidence="8">
    <location>
        <begin position="924"/>
        <end position="941"/>
    </location>
</feature>
<feature type="region of interest" description="Disordered" evidence="8">
    <location>
        <begin position="878"/>
        <end position="1058"/>
    </location>
</feature>
<feature type="region of interest" description="Disordered" evidence="8">
    <location>
        <begin position="423"/>
        <end position="520"/>
    </location>
</feature>
<evidence type="ECO:0000256" key="8">
    <source>
        <dbReference type="SAM" id="MobiDB-lite"/>
    </source>
</evidence>
<comment type="function">
    <text evidence="7">May act as a negative regulator of salt tolerance.</text>
</comment>
<feature type="compositionally biased region" description="Low complexity" evidence="8">
    <location>
        <begin position="1090"/>
        <end position="1107"/>
    </location>
</feature>
<feature type="region of interest" description="Disordered" evidence="8">
    <location>
        <begin position="1070"/>
        <end position="1186"/>
    </location>
</feature>
<keyword evidence="4 7" id="KW-0963">Cytoplasm</keyword>
<dbReference type="Proteomes" id="UP001142393">
    <property type="component" value="Unassembled WGS sequence"/>
</dbReference>
<comment type="caution">
    <text evidence="9">The sequence shown here is derived from an EMBL/GenBank/DDBJ whole genome shotgun (WGS) entry which is preliminary data.</text>
</comment>
<protein>
    <recommendedName>
        <fullName evidence="3 7">Stress response protein NST1</fullName>
    </recommendedName>
</protein>
<dbReference type="InterPro" id="IPR025279">
    <property type="entry name" value="NST1"/>
</dbReference>
<feature type="compositionally biased region" description="Basic and acidic residues" evidence="8">
    <location>
        <begin position="584"/>
        <end position="599"/>
    </location>
</feature>
<feature type="compositionally biased region" description="Basic and acidic residues" evidence="8">
    <location>
        <begin position="558"/>
        <end position="574"/>
    </location>
</feature>
<comment type="subcellular location">
    <subcellularLocation>
        <location evidence="1 7">Cytoplasm</location>
    </subcellularLocation>
</comment>
<organism evidence="9 10">
    <name type="scientific">Lentinula detonsa</name>
    <dbReference type="NCBI Taxonomy" id="2804962"/>
    <lineage>
        <taxon>Eukaryota</taxon>
        <taxon>Fungi</taxon>
        <taxon>Dikarya</taxon>
        <taxon>Basidiomycota</taxon>
        <taxon>Agaricomycotina</taxon>
        <taxon>Agaricomycetes</taxon>
        <taxon>Agaricomycetidae</taxon>
        <taxon>Agaricales</taxon>
        <taxon>Marasmiineae</taxon>
        <taxon>Omphalotaceae</taxon>
        <taxon>Lentinula</taxon>
    </lineage>
</organism>
<dbReference type="InterPro" id="IPR052293">
    <property type="entry name" value="SRRP"/>
</dbReference>
<evidence type="ECO:0000256" key="3">
    <source>
        <dbReference type="ARBA" id="ARBA00020733"/>
    </source>
</evidence>
<dbReference type="AlphaFoldDB" id="A0A9W8NPY0"/>
<feature type="region of interest" description="Disordered" evidence="8">
    <location>
        <begin position="1227"/>
        <end position="1248"/>
    </location>
</feature>
<evidence type="ECO:0000256" key="2">
    <source>
        <dbReference type="ARBA" id="ARBA00007112"/>
    </source>
</evidence>
<gene>
    <name evidence="9" type="ORF">DFH05DRAFT_1516862</name>
</gene>